<gene>
    <name evidence="1" type="ORF">OVA965_LOCUS7714</name>
    <name evidence="2" type="ORF">TMI583_LOCUS7709</name>
</gene>
<evidence type="ECO:0000313" key="1">
    <source>
        <dbReference type="EMBL" id="CAF0862639.1"/>
    </source>
</evidence>
<organism evidence="1 3">
    <name type="scientific">Didymodactylos carnosus</name>
    <dbReference type="NCBI Taxonomy" id="1234261"/>
    <lineage>
        <taxon>Eukaryota</taxon>
        <taxon>Metazoa</taxon>
        <taxon>Spiralia</taxon>
        <taxon>Gnathifera</taxon>
        <taxon>Rotifera</taxon>
        <taxon>Eurotatoria</taxon>
        <taxon>Bdelloidea</taxon>
        <taxon>Philodinida</taxon>
        <taxon>Philodinidae</taxon>
        <taxon>Didymodactylos</taxon>
    </lineage>
</organism>
<evidence type="ECO:0000313" key="2">
    <source>
        <dbReference type="EMBL" id="CAF3647448.1"/>
    </source>
</evidence>
<proteinExistence type="predicted"/>
<dbReference type="EMBL" id="CAJNOK010002497">
    <property type="protein sequence ID" value="CAF0862639.1"/>
    <property type="molecule type" value="Genomic_DNA"/>
</dbReference>
<name>A0A8S2DCN2_9BILA</name>
<evidence type="ECO:0000313" key="3">
    <source>
        <dbReference type="Proteomes" id="UP000677228"/>
    </source>
</evidence>
<comment type="caution">
    <text evidence="1">The sequence shown here is derived from an EMBL/GenBank/DDBJ whole genome shotgun (WGS) entry which is preliminary data.</text>
</comment>
<protein>
    <submittedName>
        <fullName evidence="1">Uncharacterized protein</fullName>
    </submittedName>
</protein>
<reference evidence="1" key="1">
    <citation type="submission" date="2021-02" db="EMBL/GenBank/DDBJ databases">
        <authorList>
            <person name="Nowell W R."/>
        </authorList>
    </citation>
    <scope>NUCLEOTIDE SEQUENCE</scope>
</reference>
<sequence length="168" mass="19342">MGAPLAPKAALVSTIQRALSICTDYARLNDEFNQIRPITRQNEYPRAFVDTTTGVGLNEWYQRQNEDLKVDAPVSGCEKKRMYMELPYVENPIKVFYKKIKHPAGKIRPDIDRDKSVYIKTSISVSNFFQTKDPVPKHLQSEIVYSAKCGNCNYNYVGKTERQKIMRT</sequence>
<dbReference type="EMBL" id="CAJOBA010002497">
    <property type="protein sequence ID" value="CAF3647448.1"/>
    <property type="molecule type" value="Genomic_DNA"/>
</dbReference>
<dbReference type="Proteomes" id="UP000682733">
    <property type="component" value="Unassembled WGS sequence"/>
</dbReference>
<dbReference type="Proteomes" id="UP000677228">
    <property type="component" value="Unassembled WGS sequence"/>
</dbReference>
<accession>A0A8S2DCN2</accession>
<dbReference type="AlphaFoldDB" id="A0A8S2DCN2"/>